<reference evidence="2 3" key="1">
    <citation type="journal article" date="2019" name="Nat. Ecol. Evol.">
        <title>Megaphylogeny resolves global patterns of mushroom evolution.</title>
        <authorList>
            <person name="Varga T."/>
            <person name="Krizsan K."/>
            <person name="Foldi C."/>
            <person name="Dima B."/>
            <person name="Sanchez-Garcia M."/>
            <person name="Sanchez-Ramirez S."/>
            <person name="Szollosi G.J."/>
            <person name="Szarkandi J.G."/>
            <person name="Papp V."/>
            <person name="Albert L."/>
            <person name="Andreopoulos W."/>
            <person name="Angelini C."/>
            <person name="Antonin V."/>
            <person name="Barry K.W."/>
            <person name="Bougher N.L."/>
            <person name="Buchanan P."/>
            <person name="Buyck B."/>
            <person name="Bense V."/>
            <person name="Catcheside P."/>
            <person name="Chovatia M."/>
            <person name="Cooper J."/>
            <person name="Damon W."/>
            <person name="Desjardin D."/>
            <person name="Finy P."/>
            <person name="Geml J."/>
            <person name="Haridas S."/>
            <person name="Hughes K."/>
            <person name="Justo A."/>
            <person name="Karasinski D."/>
            <person name="Kautmanova I."/>
            <person name="Kiss B."/>
            <person name="Kocsube S."/>
            <person name="Kotiranta H."/>
            <person name="LaButti K.M."/>
            <person name="Lechner B.E."/>
            <person name="Liimatainen K."/>
            <person name="Lipzen A."/>
            <person name="Lukacs Z."/>
            <person name="Mihaltcheva S."/>
            <person name="Morgado L.N."/>
            <person name="Niskanen T."/>
            <person name="Noordeloos M.E."/>
            <person name="Ohm R.A."/>
            <person name="Ortiz-Santana B."/>
            <person name="Ovrebo C."/>
            <person name="Racz N."/>
            <person name="Riley R."/>
            <person name="Savchenko A."/>
            <person name="Shiryaev A."/>
            <person name="Soop K."/>
            <person name="Spirin V."/>
            <person name="Szebenyi C."/>
            <person name="Tomsovsky M."/>
            <person name="Tulloss R.E."/>
            <person name="Uehling J."/>
            <person name="Grigoriev I.V."/>
            <person name="Vagvolgyi C."/>
            <person name="Papp T."/>
            <person name="Martin F.M."/>
            <person name="Miettinen O."/>
            <person name="Hibbett D.S."/>
            <person name="Nagy L.G."/>
        </authorList>
    </citation>
    <scope>NUCLEOTIDE SEQUENCE [LARGE SCALE GENOMIC DNA]</scope>
    <source>
        <strain evidence="2 3">CBS 962.96</strain>
    </source>
</reference>
<dbReference type="EMBL" id="ML179672">
    <property type="protein sequence ID" value="THU83298.1"/>
    <property type="molecule type" value="Genomic_DNA"/>
</dbReference>
<sequence length="467" mass="51396">MRTPAGKHRRFSQVGFVRSPPILQVASANRLIVGAALASSRCSIKFFVDESCSSLTFFRLSTQEAPPEIPNLSLELSPRFQLLEPTATTTRLHTRASLRHCTFFELSSLDSHIQVQLRPSWSSTPGLLHRKSINGWGSPQAYPGSWDSPVFEQNIAEGVVPALPEGSLAAPIVSVAKHNQFDSDEEDQSNVDMPPLQTPPDSETVDSSPPYCEECTFVIIASPRVKGYFCKSLFFLSLSLRPYASPLYFEDVVPNTTREQVQSKGHPNSLFSQFKAQISVLQQLSLYSLKRRRHHTQDRKDIVDVRRQSAVQVTTLQRRSICSPPMKSSTPTVLDQLTATFVGAQARAIATTVPHKHTLSEEAESSAEHQNRRQADSYPTPMEEDKVLDKAEPLGDAATVVAHASTPPSVAPSEKSSPDSEIFLSNCETIAVLSLYSTLSSDMPGLDEPLFKVDAQAQAITNSTPHK</sequence>
<proteinExistence type="predicted"/>
<feature type="region of interest" description="Disordered" evidence="1">
    <location>
        <begin position="180"/>
        <end position="207"/>
    </location>
</feature>
<feature type="compositionally biased region" description="Basic and acidic residues" evidence="1">
    <location>
        <begin position="366"/>
        <end position="375"/>
    </location>
</feature>
<evidence type="ECO:0000313" key="3">
    <source>
        <dbReference type="Proteomes" id="UP000297245"/>
    </source>
</evidence>
<accession>A0A4S8L5G3</accession>
<dbReference type="AlphaFoldDB" id="A0A4S8L5G3"/>
<organism evidence="2 3">
    <name type="scientific">Dendrothele bispora (strain CBS 962.96)</name>
    <dbReference type="NCBI Taxonomy" id="1314807"/>
    <lineage>
        <taxon>Eukaryota</taxon>
        <taxon>Fungi</taxon>
        <taxon>Dikarya</taxon>
        <taxon>Basidiomycota</taxon>
        <taxon>Agaricomycotina</taxon>
        <taxon>Agaricomycetes</taxon>
        <taxon>Agaricomycetidae</taxon>
        <taxon>Agaricales</taxon>
        <taxon>Agaricales incertae sedis</taxon>
        <taxon>Dendrothele</taxon>
    </lineage>
</organism>
<dbReference type="Proteomes" id="UP000297245">
    <property type="component" value="Unassembled WGS sequence"/>
</dbReference>
<evidence type="ECO:0000313" key="2">
    <source>
        <dbReference type="EMBL" id="THU83298.1"/>
    </source>
</evidence>
<gene>
    <name evidence="2" type="ORF">K435DRAFT_871428</name>
</gene>
<name>A0A4S8L5G3_DENBC</name>
<evidence type="ECO:0000256" key="1">
    <source>
        <dbReference type="SAM" id="MobiDB-lite"/>
    </source>
</evidence>
<protein>
    <submittedName>
        <fullName evidence="2">Uncharacterized protein</fullName>
    </submittedName>
</protein>
<keyword evidence="3" id="KW-1185">Reference proteome</keyword>
<feature type="region of interest" description="Disordered" evidence="1">
    <location>
        <begin position="355"/>
        <end position="386"/>
    </location>
</feature>